<dbReference type="RefSeq" id="WP_094024418.1">
    <property type="nucleotide sequence ID" value="NZ_NGAF01000001.1"/>
</dbReference>
<feature type="compositionally biased region" description="Acidic residues" evidence="1">
    <location>
        <begin position="1"/>
        <end position="10"/>
    </location>
</feature>
<evidence type="ECO:0008006" key="4">
    <source>
        <dbReference type="Google" id="ProtNLM"/>
    </source>
</evidence>
<evidence type="ECO:0000313" key="2">
    <source>
        <dbReference type="EMBL" id="OXR47764.1"/>
    </source>
</evidence>
<sequence>MAGNESDEDLLTSTEGLDSDDVGNDDGDEIVEPPDDWSGVDSYGMTAGEQRTERPLSQRLAEEEPDVGTRPSAEPTLPESGATEGLDSIHTGSPSGPTDTEAVEEIVRRESGTDDDSYFPLPDE</sequence>
<organism evidence="2 3">
    <name type="scientific">Nocardia cerradoensis</name>
    <dbReference type="NCBI Taxonomy" id="85688"/>
    <lineage>
        <taxon>Bacteria</taxon>
        <taxon>Bacillati</taxon>
        <taxon>Actinomycetota</taxon>
        <taxon>Actinomycetes</taxon>
        <taxon>Mycobacteriales</taxon>
        <taxon>Nocardiaceae</taxon>
        <taxon>Nocardia</taxon>
    </lineage>
</organism>
<feature type="region of interest" description="Disordered" evidence="1">
    <location>
        <begin position="1"/>
        <end position="124"/>
    </location>
</feature>
<feature type="compositionally biased region" description="Acidic residues" evidence="1">
    <location>
        <begin position="17"/>
        <end position="35"/>
    </location>
</feature>
<feature type="compositionally biased region" description="Basic and acidic residues" evidence="1">
    <location>
        <begin position="50"/>
        <end position="62"/>
    </location>
</feature>
<proteinExistence type="predicted"/>
<dbReference type="EMBL" id="NGAF01000001">
    <property type="protein sequence ID" value="OXR47764.1"/>
    <property type="molecule type" value="Genomic_DNA"/>
</dbReference>
<name>A0A231HFV1_9NOCA</name>
<comment type="caution">
    <text evidence="2">The sequence shown here is derived from an EMBL/GenBank/DDBJ whole genome shotgun (WGS) entry which is preliminary data.</text>
</comment>
<accession>A0A231HFV1</accession>
<feature type="compositionally biased region" description="Acidic residues" evidence="1">
    <location>
        <begin position="113"/>
        <end position="124"/>
    </location>
</feature>
<protein>
    <recommendedName>
        <fullName evidence="4">DUF5709 domain-containing protein</fullName>
    </recommendedName>
</protein>
<keyword evidence="3" id="KW-1185">Reference proteome</keyword>
<dbReference type="AlphaFoldDB" id="A0A231HFV1"/>
<reference evidence="2 3" key="1">
    <citation type="submission" date="2017-07" db="EMBL/GenBank/DDBJ databases">
        <title>First draft Genome Sequence of Nocardia cerradoensis isolated from human infection.</title>
        <authorList>
            <person name="Carrasco G."/>
        </authorList>
    </citation>
    <scope>NUCLEOTIDE SEQUENCE [LARGE SCALE GENOMIC DNA]</scope>
    <source>
        <strain evidence="2 3">CNM20130759</strain>
    </source>
</reference>
<evidence type="ECO:0000313" key="3">
    <source>
        <dbReference type="Proteomes" id="UP000215506"/>
    </source>
</evidence>
<dbReference type="Proteomes" id="UP000215506">
    <property type="component" value="Unassembled WGS sequence"/>
</dbReference>
<gene>
    <name evidence="2" type="ORF">B7C42_00889</name>
</gene>
<evidence type="ECO:0000256" key="1">
    <source>
        <dbReference type="SAM" id="MobiDB-lite"/>
    </source>
</evidence>